<accession>A0ABD5W2X7</accession>
<keyword evidence="3" id="KW-1185">Reference proteome</keyword>
<evidence type="ECO:0000256" key="1">
    <source>
        <dbReference type="SAM" id="MobiDB-lite"/>
    </source>
</evidence>
<evidence type="ECO:0000313" key="2">
    <source>
        <dbReference type="EMBL" id="MFC7057067.1"/>
    </source>
</evidence>
<dbReference type="SUPFAM" id="SSF159501">
    <property type="entry name" value="EreA/ChaN-like"/>
    <property type="match status" value="1"/>
</dbReference>
<sequence>MPASLIDGRIIALGEATHGTREFFQLKHRFLRYLVERGPGSSLSKRTRPRRWRQTTPSSTARATTRRPPHRATASLLYRGDLR</sequence>
<protein>
    <recommendedName>
        <fullName evidence="4">Erythromycin esterase</fullName>
    </recommendedName>
</protein>
<feature type="compositionally biased region" description="Low complexity" evidence="1">
    <location>
        <begin position="54"/>
        <end position="63"/>
    </location>
</feature>
<gene>
    <name evidence="2" type="ORF">ACFQQG_01375</name>
</gene>
<evidence type="ECO:0008006" key="4">
    <source>
        <dbReference type="Google" id="ProtNLM"/>
    </source>
</evidence>
<dbReference type="RefSeq" id="WP_382183790.1">
    <property type="nucleotide sequence ID" value="NZ_JBHSZI010000001.1"/>
</dbReference>
<evidence type="ECO:0000313" key="3">
    <source>
        <dbReference type="Proteomes" id="UP001596445"/>
    </source>
</evidence>
<name>A0ABD5W2X7_9EURY</name>
<organism evidence="2 3">
    <name type="scientific">Halovenus salina</name>
    <dbReference type="NCBI Taxonomy" id="1510225"/>
    <lineage>
        <taxon>Archaea</taxon>
        <taxon>Methanobacteriati</taxon>
        <taxon>Methanobacteriota</taxon>
        <taxon>Stenosarchaea group</taxon>
        <taxon>Halobacteria</taxon>
        <taxon>Halobacteriales</taxon>
        <taxon>Haloarculaceae</taxon>
        <taxon>Halovenus</taxon>
    </lineage>
</organism>
<reference evidence="2 3" key="1">
    <citation type="journal article" date="2019" name="Int. J. Syst. Evol. Microbiol.">
        <title>The Global Catalogue of Microorganisms (GCM) 10K type strain sequencing project: providing services to taxonomists for standard genome sequencing and annotation.</title>
        <authorList>
            <consortium name="The Broad Institute Genomics Platform"/>
            <consortium name="The Broad Institute Genome Sequencing Center for Infectious Disease"/>
            <person name="Wu L."/>
            <person name="Ma J."/>
        </authorList>
    </citation>
    <scope>NUCLEOTIDE SEQUENCE [LARGE SCALE GENOMIC DNA]</scope>
    <source>
        <strain evidence="2 3">JCM 30072</strain>
    </source>
</reference>
<dbReference type="Gene3D" id="3.40.1660.10">
    <property type="entry name" value="EreA-like (biosynthetic domain)"/>
    <property type="match status" value="1"/>
</dbReference>
<comment type="caution">
    <text evidence="2">The sequence shown here is derived from an EMBL/GenBank/DDBJ whole genome shotgun (WGS) entry which is preliminary data.</text>
</comment>
<proteinExistence type="predicted"/>
<dbReference type="Proteomes" id="UP001596445">
    <property type="component" value="Unassembled WGS sequence"/>
</dbReference>
<dbReference type="EMBL" id="JBHSZI010000001">
    <property type="protein sequence ID" value="MFC7057067.1"/>
    <property type="molecule type" value="Genomic_DNA"/>
</dbReference>
<feature type="region of interest" description="Disordered" evidence="1">
    <location>
        <begin position="38"/>
        <end position="83"/>
    </location>
</feature>
<dbReference type="AlphaFoldDB" id="A0ABD5W2X7"/>